<dbReference type="GO" id="GO:0015031">
    <property type="term" value="P:protein transport"/>
    <property type="evidence" value="ECO:0007669"/>
    <property type="project" value="UniProtKB-KW"/>
</dbReference>
<sequence>MGFASESRERAKPVVPLAGMVDILFLLLIFFMTASTLRDQELQMQIALPGSENSQLTANLDAMQTSITVDKFNNIFLGQRQVTMPELRDVLSQLAKDYPNETLVIRGDRESSYGTAIEIIDLAQALGINDVRAAEVKKASAISSLE</sequence>
<dbReference type="KEGG" id="pcor:KS4_29450"/>
<comment type="subcellular location">
    <subcellularLocation>
        <location evidence="1">Cell membrane</location>
        <topology evidence="1">Single-pass membrane protein</topology>
    </subcellularLocation>
    <subcellularLocation>
        <location evidence="7">Cell membrane</location>
        <topology evidence="7">Single-pass type II membrane protein</topology>
    </subcellularLocation>
</comment>
<keyword evidence="5 8" id="KW-1133">Transmembrane helix</keyword>
<keyword evidence="7" id="KW-0653">Protein transport</keyword>
<keyword evidence="10" id="KW-1185">Reference proteome</keyword>
<keyword evidence="6 8" id="KW-0472">Membrane</keyword>
<accession>A0A517YXC2</accession>
<dbReference type="GO" id="GO:0022857">
    <property type="term" value="F:transmembrane transporter activity"/>
    <property type="evidence" value="ECO:0007669"/>
    <property type="project" value="InterPro"/>
</dbReference>
<dbReference type="Gene3D" id="3.30.420.270">
    <property type="match status" value="1"/>
</dbReference>
<protein>
    <submittedName>
        <fullName evidence="9">Biopolymer transport protein ExbD</fullName>
    </submittedName>
</protein>
<keyword evidence="7" id="KW-0813">Transport</keyword>
<keyword evidence="3" id="KW-1003">Cell membrane</keyword>
<evidence type="ECO:0000256" key="5">
    <source>
        <dbReference type="ARBA" id="ARBA00022989"/>
    </source>
</evidence>
<evidence type="ECO:0000256" key="1">
    <source>
        <dbReference type="ARBA" id="ARBA00004162"/>
    </source>
</evidence>
<proteinExistence type="inferred from homology"/>
<dbReference type="Pfam" id="PF02472">
    <property type="entry name" value="ExbD"/>
    <property type="match status" value="1"/>
</dbReference>
<organism evidence="9 10">
    <name type="scientific">Poriferisphaera corsica</name>
    <dbReference type="NCBI Taxonomy" id="2528020"/>
    <lineage>
        <taxon>Bacteria</taxon>
        <taxon>Pseudomonadati</taxon>
        <taxon>Planctomycetota</taxon>
        <taxon>Phycisphaerae</taxon>
        <taxon>Phycisphaerales</taxon>
        <taxon>Phycisphaeraceae</taxon>
        <taxon>Poriferisphaera</taxon>
    </lineage>
</organism>
<reference evidence="9 10" key="1">
    <citation type="submission" date="2019-02" db="EMBL/GenBank/DDBJ databases">
        <title>Deep-cultivation of Planctomycetes and their phenomic and genomic characterization uncovers novel biology.</title>
        <authorList>
            <person name="Wiegand S."/>
            <person name="Jogler M."/>
            <person name="Boedeker C."/>
            <person name="Pinto D."/>
            <person name="Vollmers J."/>
            <person name="Rivas-Marin E."/>
            <person name="Kohn T."/>
            <person name="Peeters S.H."/>
            <person name="Heuer A."/>
            <person name="Rast P."/>
            <person name="Oberbeckmann S."/>
            <person name="Bunk B."/>
            <person name="Jeske O."/>
            <person name="Meyerdierks A."/>
            <person name="Storesund J.E."/>
            <person name="Kallscheuer N."/>
            <person name="Luecker S."/>
            <person name="Lage O.M."/>
            <person name="Pohl T."/>
            <person name="Merkel B.J."/>
            <person name="Hornburger P."/>
            <person name="Mueller R.-W."/>
            <person name="Bruemmer F."/>
            <person name="Labrenz M."/>
            <person name="Spormann A.M."/>
            <person name="Op den Camp H."/>
            <person name="Overmann J."/>
            <person name="Amann R."/>
            <person name="Jetten M.S.M."/>
            <person name="Mascher T."/>
            <person name="Medema M.H."/>
            <person name="Devos D.P."/>
            <person name="Kaster A.-K."/>
            <person name="Ovreas L."/>
            <person name="Rohde M."/>
            <person name="Galperin M.Y."/>
            <person name="Jogler C."/>
        </authorList>
    </citation>
    <scope>NUCLEOTIDE SEQUENCE [LARGE SCALE GENOMIC DNA]</scope>
    <source>
        <strain evidence="9 10">KS4</strain>
    </source>
</reference>
<evidence type="ECO:0000313" key="9">
    <source>
        <dbReference type="EMBL" id="QDU34869.1"/>
    </source>
</evidence>
<dbReference type="Proteomes" id="UP000317369">
    <property type="component" value="Chromosome"/>
</dbReference>
<dbReference type="RefSeq" id="WP_145079323.1">
    <property type="nucleotide sequence ID" value="NZ_CP036425.1"/>
</dbReference>
<dbReference type="PANTHER" id="PTHR30558:SF3">
    <property type="entry name" value="BIOPOLYMER TRANSPORT PROTEIN EXBD-RELATED"/>
    <property type="match status" value="1"/>
</dbReference>
<evidence type="ECO:0000313" key="10">
    <source>
        <dbReference type="Proteomes" id="UP000317369"/>
    </source>
</evidence>
<name>A0A517YXC2_9BACT</name>
<gene>
    <name evidence="9" type="ORF">KS4_29450</name>
</gene>
<evidence type="ECO:0000256" key="6">
    <source>
        <dbReference type="ARBA" id="ARBA00023136"/>
    </source>
</evidence>
<keyword evidence="4 7" id="KW-0812">Transmembrane</keyword>
<dbReference type="AlphaFoldDB" id="A0A517YXC2"/>
<dbReference type="PANTHER" id="PTHR30558">
    <property type="entry name" value="EXBD MEMBRANE COMPONENT OF PMF-DRIVEN MACROMOLECULE IMPORT SYSTEM"/>
    <property type="match status" value="1"/>
</dbReference>
<dbReference type="OrthoDB" id="292474at2"/>
<dbReference type="InterPro" id="IPR003400">
    <property type="entry name" value="ExbD"/>
</dbReference>
<evidence type="ECO:0000256" key="3">
    <source>
        <dbReference type="ARBA" id="ARBA00022475"/>
    </source>
</evidence>
<evidence type="ECO:0000256" key="2">
    <source>
        <dbReference type="ARBA" id="ARBA00005811"/>
    </source>
</evidence>
<comment type="similarity">
    <text evidence="2 7">Belongs to the ExbD/TolR family.</text>
</comment>
<feature type="transmembrane region" description="Helical" evidence="8">
    <location>
        <begin position="14"/>
        <end position="34"/>
    </location>
</feature>
<evidence type="ECO:0000256" key="4">
    <source>
        <dbReference type="ARBA" id="ARBA00022692"/>
    </source>
</evidence>
<evidence type="ECO:0000256" key="7">
    <source>
        <dbReference type="RuleBase" id="RU003879"/>
    </source>
</evidence>
<evidence type="ECO:0000256" key="8">
    <source>
        <dbReference type="SAM" id="Phobius"/>
    </source>
</evidence>
<dbReference type="EMBL" id="CP036425">
    <property type="protein sequence ID" value="QDU34869.1"/>
    <property type="molecule type" value="Genomic_DNA"/>
</dbReference>
<dbReference type="GO" id="GO:0005886">
    <property type="term" value="C:plasma membrane"/>
    <property type="evidence" value="ECO:0007669"/>
    <property type="project" value="UniProtKB-SubCell"/>
</dbReference>